<keyword evidence="2 4" id="KW-0238">DNA-binding</keyword>
<sequence>MSQSFKAPELPPMALATTMSKGERTRQRIMDAAEPLFSRYGFEGVSLRQISEAALLTEPALYNHFRGKQALYAAVLERALRPLSLALDDFLANGGSPETLPERMTDLLREHPHVAALFQQALQGGADSDGHRLMRKWLEHLLQQGSHSMQAVLGTHHHDPAMVAISVIAMFNLTAGYFQSQAIFDVLAEGDLMAEENIERQKRFLSKMFRVLLIALD</sequence>
<keyword evidence="3" id="KW-0804">Transcription</keyword>
<evidence type="ECO:0000256" key="2">
    <source>
        <dbReference type="ARBA" id="ARBA00023125"/>
    </source>
</evidence>
<gene>
    <name evidence="6" type="ORF">EYC98_16080</name>
</gene>
<proteinExistence type="predicted"/>
<dbReference type="SUPFAM" id="SSF46689">
    <property type="entry name" value="Homeodomain-like"/>
    <property type="match status" value="1"/>
</dbReference>
<keyword evidence="1" id="KW-0805">Transcription regulation</keyword>
<dbReference type="RefSeq" id="WP_279246408.1">
    <property type="nucleotide sequence ID" value="NZ_SHNN01000003.1"/>
</dbReference>
<evidence type="ECO:0000259" key="5">
    <source>
        <dbReference type="PROSITE" id="PS50977"/>
    </source>
</evidence>
<feature type="domain" description="HTH tetR-type" evidence="5">
    <location>
        <begin position="23"/>
        <end position="83"/>
    </location>
</feature>
<dbReference type="Pfam" id="PF00440">
    <property type="entry name" value="TetR_N"/>
    <property type="match status" value="1"/>
</dbReference>
<dbReference type="PANTHER" id="PTHR30055:SF234">
    <property type="entry name" value="HTH-TYPE TRANSCRIPTIONAL REGULATOR BETI"/>
    <property type="match status" value="1"/>
</dbReference>
<dbReference type="InterPro" id="IPR009057">
    <property type="entry name" value="Homeodomain-like_sf"/>
</dbReference>
<accession>A0ABT3TJ95</accession>
<keyword evidence="7" id="KW-1185">Reference proteome</keyword>
<dbReference type="Gene3D" id="1.10.357.10">
    <property type="entry name" value="Tetracycline Repressor, domain 2"/>
    <property type="match status" value="1"/>
</dbReference>
<dbReference type="Proteomes" id="UP001143362">
    <property type="component" value="Unassembled WGS sequence"/>
</dbReference>
<dbReference type="EMBL" id="SHNN01000003">
    <property type="protein sequence ID" value="MCX2982383.1"/>
    <property type="molecule type" value="Genomic_DNA"/>
</dbReference>
<dbReference type="InterPro" id="IPR023772">
    <property type="entry name" value="DNA-bd_HTH_TetR-type_CS"/>
</dbReference>
<evidence type="ECO:0000313" key="6">
    <source>
        <dbReference type="EMBL" id="MCX2982383.1"/>
    </source>
</evidence>
<dbReference type="PROSITE" id="PS01081">
    <property type="entry name" value="HTH_TETR_1"/>
    <property type="match status" value="1"/>
</dbReference>
<evidence type="ECO:0000256" key="3">
    <source>
        <dbReference type="ARBA" id="ARBA00023163"/>
    </source>
</evidence>
<dbReference type="PROSITE" id="PS50977">
    <property type="entry name" value="HTH_TETR_2"/>
    <property type="match status" value="1"/>
</dbReference>
<evidence type="ECO:0000313" key="7">
    <source>
        <dbReference type="Proteomes" id="UP001143362"/>
    </source>
</evidence>
<dbReference type="PRINTS" id="PR00455">
    <property type="entry name" value="HTHTETR"/>
</dbReference>
<feature type="DNA-binding region" description="H-T-H motif" evidence="4">
    <location>
        <begin position="46"/>
        <end position="65"/>
    </location>
</feature>
<name>A0ABT3TJ95_9GAMM</name>
<organism evidence="6 7">
    <name type="scientific">Candidatus Litorirhabdus singularis</name>
    <dbReference type="NCBI Taxonomy" id="2518993"/>
    <lineage>
        <taxon>Bacteria</taxon>
        <taxon>Pseudomonadati</taxon>
        <taxon>Pseudomonadota</taxon>
        <taxon>Gammaproteobacteria</taxon>
        <taxon>Cellvibrionales</taxon>
        <taxon>Halieaceae</taxon>
        <taxon>Candidatus Litorirhabdus</taxon>
    </lineage>
</organism>
<dbReference type="PANTHER" id="PTHR30055">
    <property type="entry name" value="HTH-TYPE TRANSCRIPTIONAL REGULATOR RUTR"/>
    <property type="match status" value="1"/>
</dbReference>
<evidence type="ECO:0000256" key="1">
    <source>
        <dbReference type="ARBA" id="ARBA00023015"/>
    </source>
</evidence>
<reference evidence="6" key="1">
    <citation type="submission" date="2019-02" db="EMBL/GenBank/DDBJ databases">
        <authorList>
            <person name="Li S.-H."/>
        </authorList>
    </citation>
    <scope>NUCLEOTIDE SEQUENCE</scope>
    <source>
        <strain evidence="6">IMCC14734</strain>
    </source>
</reference>
<comment type="caution">
    <text evidence="6">The sequence shown here is derived from an EMBL/GenBank/DDBJ whole genome shotgun (WGS) entry which is preliminary data.</text>
</comment>
<evidence type="ECO:0000256" key="4">
    <source>
        <dbReference type="PROSITE-ProRule" id="PRU00335"/>
    </source>
</evidence>
<dbReference type="InterPro" id="IPR001647">
    <property type="entry name" value="HTH_TetR"/>
</dbReference>
<protein>
    <submittedName>
        <fullName evidence="6">TetR/AcrR family transcriptional regulator</fullName>
    </submittedName>
</protein>
<dbReference type="InterPro" id="IPR050109">
    <property type="entry name" value="HTH-type_TetR-like_transc_reg"/>
</dbReference>